<dbReference type="RefSeq" id="WP_133514327.1">
    <property type="nucleotide sequence ID" value="NZ_SNWX01000004.1"/>
</dbReference>
<dbReference type="PANTHER" id="PTHR30061:SF50">
    <property type="entry name" value="MALTOSE_MALTODEXTRIN-BINDING PERIPLASMIC PROTEIN"/>
    <property type="match status" value="1"/>
</dbReference>
<dbReference type="PANTHER" id="PTHR30061">
    <property type="entry name" value="MALTOSE-BINDING PERIPLASMIC PROTEIN"/>
    <property type="match status" value="1"/>
</dbReference>
<keyword evidence="3" id="KW-0732">Signal</keyword>
<dbReference type="EMBL" id="SNWX01000004">
    <property type="protein sequence ID" value="TDO94215.1"/>
    <property type="molecule type" value="Genomic_DNA"/>
</dbReference>
<dbReference type="AlphaFoldDB" id="A0A4R6M0Z5"/>
<evidence type="ECO:0000256" key="2">
    <source>
        <dbReference type="ARBA" id="ARBA00022448"/>
    </source>
</evidence>
<dbReference type="GO" id="GO:0042956">
    <property type="term" value="P:maltodextrin transmembrane transport"/>
    <property type="evidence" value="ECO:0007669"/>
    <property type="project" value="TreeGrafter"/>
</dbReference>
<gene>
    <name evidence="4" type="ORF">DFR79_104181</name>
</gene>
<dbReference type="Gene3D" id="3.40.190.10">
    <property type="entry name" value="Periplasmic binding protein-like II"/>
    <property type="match status" value="2"/>
</dbReference>
<protein>
    <submittedName>
        <fullName evidence="4">Carbohydrate ABC transporter substrate-binding protein (CUT1 family)</fullName>
    </submittedName>
</protein>
<evidence type="ECO:0000313" key="5">
    <source>
        <dbReference type="Proteomes" id="UP000295064"/>
    </source>
</evidence>
<evidence type="ECO:0000256" key="3">
    <source>
        <dbReference type="ARBA" id="ARBA00022729"/>
    </source>
</evidence>
<dbReference type="GO" id="GO:0015768">
    <property type="term" value="P:maltose transport"/>
    <property type="evidence" value="ECO:0007669"/>
    <property type="project" value="TreeGrafter"/>
</dbReference>
<dbReference type="GO" id="GO:1901982">
    <property type="term" value="F:maltose binding"/>
    <property type="evidence" value="ECO:0007669"/>
    <property type="project" value="TreeGrafter"/>
</dbReference>
<comment type="caution">
    <text evidence="4">The sequence shown here is derived from an EMBL/GenBank/DDBJ whole genome shotgun (WGS) entry which is preliminary data.</text>
</comment>
<keyword evidence="2" id="KW-0813">Transport</keyword>
<comment type="similarity">
    <text evidence="1">Belongs to the bacterial solute-binding protein 1 family.</text>
</comment>
<accession>A0A4R6M0Z5</accession>
<dbReference type="InterPro" id="IPR006059">
    <property type="entry name" value="SBP"/>
</dbReference>
<evidence type="ECO:0000256" key="1">
    <source>
        <dbReference type="ARBA" id="ARBA00008520"/>
    </source>
</evidence>
<evidence type="ECO:0000313" key="4">
    <source>
        <dbReference type="EMBL" id="TDO94215.1"/>
    </source>
</evidence>
<dbReference type="CDD" id="cd13585">
    <property type="entry name" value="PBP2_TMBP_like"/>
    <property type="match status" value="1"/>
</dbReference>
<proteinExistence type="inferred from homology"/>
<sequence>MMKKYFTIGLMLILISLITFNVLAEDKIVIKHMEPGDDAKLGYVHEFADAYMAKNPNVEIEIIEVGWGNIYQKMMSMAQAGTMPDVVYVGSRWIPVLAEMDAIQPLDNFMTEDKVNDYSDSLLNTANYKENQYGLPRAYSTKTLFYRTDLIDSPPETWEELVEVAKEVQANNEGMYGMGISGAKHVSTTSQFFNYLFQAGGKVFNEAGEPVLNSEEGVKALQFYVDLYREHKVTPNPVEYNREELPTLFSTGKIAMFVCGPWGKSIIGRQPENEETPYQTALLPKGEHRKSILVSDSYVMAKDAGQEAWDYLNYITNYNNQTYYDYEYGSVPVMKEAADSRRFQQDEFFKTFLDTIETGEPQPLPIVWETFEDILTDSIQAALMGDMTPQAALDQAVERIKSENIAPVK</sequence>
<reference evidence="4 5" key="1">
    <citation type="submission" date="2019-03" db="EMBL/GenBank/DDBJ databases">
        <title>Subsurface microbial communities from deep shales in Ohio and West Virginia, USA.</title>
        <authorList>
            <person name="Wrighton K."/>
        </authorList>
    </citation>
    <scope>NUCLEOTIDE SEQUENCE [LARGE SCALE GENOMIC DNA]</scope>
    <source>
        <strain evidence="4 5">MA284_T2</strain>
    </source>
</reference>
<name>A0A4R6M0Z5_9FIRM</name>
<dbReference type="SUPFAM" id="SSF53850">
    <property type="entry name" value="Periplasmic binding protein-like II"/>
    <property type="match status" value="1"/>
</dbReference>
<dbReference type="Pfam" id="PF01547">
    <property type="entry name" value="SBP_bac_1"/>
    <property type="match status" value="1"/>
</dbReference>
<dbReference type="OrthoDB" id="41208at2"/>
<dbReference type="Proteomes" id="UP000295064">
    <property type="component" value="Unassembled WGS sequence"/>
</dbReference>
<dbReference type="GO" id="GO:0055052">
    <property type="term" value="C:ATP-binding cassette (ABC) transporter complex, substrate-binding subunit-containing"/>
    <property type="evidence" value="ECO:0007669"/>
    <property type="project" value="TreeGrafter"/>
</dbReference>
<organism evidence="4 5">
    <name type="scientific">Halanaerobium saccharolyticum</name>
    <dbReference type="NCBI Taxonomy" id="43595"/>
    <lineage>
        <taxon>Bacteria</taxon>
        <taxon>Bacillati</taxon>
        <taxon>Bacillota</taxon>
        <taxon>Clostridia</taxon>
        <taxon>Halanaerobiales</taxon>
        <taxon>Halanaerobiaceae</taxon>
        <taxon>Halanaerobium</taxon>
    </lineage>
</organism>